<dbReference type="Gene3D" id="3.55.50.10">
    <property type="entry name" value="Baseplate protein-like domains"/>
    <property type="match status" value="1"/>
</dbReference>
<evidence type="ECO:0000313" key="2">
    <source>
        <dbReference type="Proteomes" id="UP000635565"/>
    </source>
</evidence>
<reference evidence="1 2" key="1">
    <citation type="journal article" date="2021" name="Int. J. Syst. Evol. Microbiol.">
        <title>Reticulibacter mediterranei gen. nov., sp. nov., within the new family Reticulibacteraceae fam. nov., and Ktedonospora formicarum gen. nov., sp. nov., Ktedonobacter robiniae sp. nov., Dictyobacter formicarum sp. nov. and Dictyobacter arantiisoli sp. nov., belonging to the class Ktedonobacteria.</title>
        <authorList>
            <person name="Yabe S."/>
            <person name="Zheng Y."/>
            <person name="Wang C.M."/>
            <person name="Sakai Y."/>
            <person name="Abe K."/>
            <person name="Yokota A."/>
            <person name="Donadio S."/>
            <person name="Cavaletti L."/>
            <person name="Monciardini P."/>
        </authorList>
    </citation>
    <scope>NUCLEOTIDE SEQUENCE [LARGE SCALE GENOMIC DNA]</scope>
    <source>
        <strain evidence="1 2">SOSP1-9</strain>
    </source>
</reference>
<dbReference type="Proteomes" id="UP000635565">
    <property type="component" value="Unassembled WGS sequence"/>
</dbReference>
<evidence type="ECO:0000313" key="1">
    <source>
        <dbReference type="EMBL" id="GHO87625.1"/>
    </source>
</evidence>
<dbReference type="EMBL" id="BNJJ01000018">
    <property type="protein sequence ID" value="GHO87625.1"/>
    <property type="molecule type" value="Genomic_DNA"/>
</dbReference>
<dbReference type="RefSeq" id="WP_201365166.1">
    <property type="nucleotide sequence ID" value="NZ_BNJJ01000018.1"/>
</dbReference>
<accession>A0ABQ3VNJ3</accession>
<dbReference type="Pfam" id="PF05954">
    <property type="entry name" value="Phage_GPD"/>
    <property type="match status" value="1"/>
</dbReference>
<proteinExistence type="predicted"/>
<keyword evidence="2" id="KW-1185">Reference proteome</keyword>
<dbReference type="SUPFAM" id="SSF69279">
    <property type="entry name" value="Phage tail proteins"/>
    <property type="match status" value="1"/>
</dbReference>
<evidence type="ECO:0008006" key="3">
    <source>
        <dbReference type="Google" id="ProtNLM"/>
    </source>
</evidence>
<comment type="caution">
    <text evidence="1">The sequence shown here is derived from an EMBL/GenBank/DDBJ whole genome shotgun (WGS) entry which is preliminary data.</text>
</comment>
<sequence length="369" mass="40968">MQKSTAYISRPTVLINGQTDNKLSNTIQSVLVEETTEGLFRCEALFNNYGLVTQGMSEDYLYAANSALDFGTDFAISMPVNDTTFGQVFRGKISGLEAEYPFGGGALITVLAEDQLQNLRMTRRTRTFEDLSDEDVLRQIAEEHSLTPMLDVPQGPTHKILAQVNQSDLAFIRELARNIGVELWVAETTLFAQSRANRAKIHIDLAYGANLYSFSVRADLAHQCTEVHVTGWDASAKDAIDEQGDQNAIQNELASDTTQRGGSFFLQQAFGERKEYVVHTAPLTSEEAQSIAIARYRERARRFVTGTGVARGDGRIRVGCNLRLGGLGNLFDGTYYVTHVRHSYDSVHGYRTTFDVERAGIRRLSNSIS</sequence>
<name>A0ABQ3VNJ3_9CHLR</name>
<protein>
    <recommendedName>
        <fullName evidence="3">Phage late control D family protein</fullName>
    </recommendedName>
</protein>
<gene>
    <name evidence="1" type="ORF">KSZ_56310</name>
</gene>
<organism evidence="1 2">
    <name type="scientific">Dictyobacter formicarum</name>
    <dbReference type="NCBI Taxonomy" id="2778368"/>
    <lineage>
        <taxon>Bacteria</taxon>
        <taxon>Bacillati</taxon>
        <taxon>Chloroflexota</taxon>
        <taxon>Ktedonobacteria</taxon>
        <taxon>Ktedonobacterales</taxon>
        <taxon>Dictyobacteraceae</taxon>
        <taxon>Dictyobacter</taxon>
    </lineage>
</organism>